<gene>
    <name evidence="2" type="ORF">HDG69_002845</name>
</gene>
<evidence type="ECO:0000313" key="3">
    <source>
        <dbReference type="Proteomes" id="UP000757540"/>
    </source>
</evidence>
<sequence length="263" mass="29259">MGEGQLDGVADLLDLRPQPADVLVGDVRDLLEDELLHLGLGHHLEHEPAAHVDGQRVAHPQRRAQYRTRQADDPLLVRATDDQDTLGVEHLLDGHQLTDALVATRGDDGHRLVQLDLLTRRQRVEVQPGAGLHVHLATGRDHVDGAVVVRRQERGVRPGRLRQVVDLLLELDDLVPRGAQRLGEPLVLRREQRQLRLAARRRGLDRLRADRVVGHRVPSRAARAASSTGEEEPPRHSTLRVNTPIASVISRFGRGVHMIQTSP</sequence>
<evidence type="ECO:0000313" key="2">
    <source>
        <dbReference type="EMBL" id="NOV98260.1"/>
    </source>
</evidence>
<feature type="region of interest" description="Disordered" evidence="1">
    <location>
        <begin position="215"/>
        <end position="240"/>
    </location>
</feature>
<organism evidence="2 3">
    <name type="scientific">Isoptericola halotolerans</name>
    <dbReference type="NCBI Taxonomy" id="300560"/>
    <lineage>
        <taxon>Bacteria</taxon>
        <taxon>Bacillati</taxon>
        <taxon>Actinomycetota</taxon>
        <taxon>Actinomycetes</taxon>
        <taxon>Micrococcales</taxon>
        <taxon>Promicromonosporaceae</taxon>
        <taxon>Isoptericola</taxon>
    </lineage>
</organism>
<reference evidence="2 3" key="1">
    <citation type="submission" date="2020-05" db="EMBL/GenBank/DDBJ databases">
        <title>Genomic Encyclopedia of Type Strains, Phase III (KMG-III): the genomes of soil and plant-associated and newly described type strains.</title>
        <authorList>
            <person name="Whitman W."/>
        </authorList>
    </citation>
    <scope>NUCLEOTIDE SEQUENCE [LARGE SCALE GENOMIC DNA]</scope>
    <source>
        <strain evidence="2 3">KCTC 19046</strain>
    </source>
</reference>
<name>A0ABX2A5X5_9MICO</name>
<comment type="caution">
    <text evidence="2">The sequence shown here is derived from an EMBL/GenBank/DDBJ whole genome shotgun (WGS) entry which is preliminary data.</text>
</comment>
<dbReference type="Proteomes" id="UP000757540">
    <property type="component" value="Unassembled WGS sequence"/>
</dbReference>
<dbReference type="EMBL" id="JABEZU010000003">
    <property type="protein sequence ID" value="NOV98260.1"/>
    <property type="molecule type" value="Genomic_DNA"/>
</dbReference>
<accession>A0ABX2A5X5</accession>
<protein>
    <submittedName>
        <fullName evidence="2">Uncharacterized protein</fullName>
    </submittedName>
</protein>
<proteinExistence type="predicted"/>
<evidence type="ECO:0000256" key="1">
    <source>
        <dbReference type="SAM" id="MobiDB-lite"/>
    </source>
</evidence>
<keyword evidence="3" id="KW-1185">Reference proteome</keyword>